<dbReference type="Pfam" id="PF00535">
    <property type="entry name" value="Glycos_transf_2"/>
    <property type="match status" value="1"/>
</dbReference>
<evidence type="ECO:0000259" key="5">
    <source>
        <dbReference type="Pfam" id="PF00535"/>
    </source>
</evidence>
<evidence type="ECO:0000256" key="3">
    <source>
        <dbReference type="ARBA" id="ARBA00022679"/>
    </source>
</evidence>
<evidence type="ECO:0000256" key="2">
    <source>
        <dbReference type="ARBA" id="ARBA00022676"/>
    </source>
</evidence>
<proteinExistence type="inferred from homology"/>
<name>A0ABU9N2L4_9FLAO</name>
<gene>
    <name evidence="6" type="ORF">WFZ85_05025</name>
</gene>
<dbReference type="PANTHER" id="PTHR43179:SF12">
    <property type="entry name" value="GALACTOFURANOSYLTRANSFERASE GLFT2"/>
    <property type="match status" value="1"/>
</dbReference>
<organism evidence="6 7">
    <name type="scientific">Flavobacterium aureirubrum</name>
    <dbReference type="NCBI Taxonomy" id="3133147"/>
    <lineage>
        <taxon>Bacteria</taxon>
        <taxon>Pseudomonadati</taxon>
        <taxon>Bacteroidota</taxon>
        <taxon>Flavobacteriia</taxon>
        <taxon>Flavobacteriales</taxon>
        <taxon>Flavobacteriaceae</taxon>
        <taxon>Flavobacterium</taxon>
    </lineage>
</organism>
<dbReference type="Proteomes" id="UP001460072">
    <property type="component" value="Unassembled WGS sequence"/>
</dbReference>
<keyword evidence="4" id="KW-0472">Membrane</keyword>
<keyword evidence="3 6" id="KW-0808">Transferase</keyword>
<reference evidence="6 7" key="1">
    <citation type="submission" date="2024-03" db="EMBL/GenBank/DDBJ databases">
        <title>Two novel species of the genus Flavobacterium exhibiting potentially degradation of complex polysaccharides.</title>
        <authorList>
            <person name="Lian X."/>
        </authorList>
    </citation>
    <scope>NUCLEOTIDE SEQUENCE [LARGE SCALE GENOMIC DNA]</scope>
    <source>
        <strain evidence="7">j3</strain>
    </source>
</reference>
<evidence type="ECO:0000256" key="4">
    <source>
        <dbReference type="SAM" id="Phobius"/>
    </source>
</evidence>
<keyword evidence="4" id="KW-0812">Transmembrane</keyword>
<evidence type="ECO:0000313" key="6">
    <source>
        <dbReference type="EMBL" id="MEM0541965.1"/>
    </source>
</evidence>
<dbReference type="EMBL" id="JBCGDO010000004">
    <property type="protein sequence ID" value="MEM0541965.1"/>
    <property type="molecule type" value="Genomic_DNA"/>
</dbReference>
<dbReference type="RefSeq" id="WP_342695186.1">
    <property type="nucleotide sequence ID" value="NZ_JBCGDO010000004.1"/>
</dbReference>
<dbReference type="GO" id="GO:0016757">
    <property type="term" value="F:glycosyltransferase activity"/>
    <property type="evidence" value="ECO:0007669"/>
    <property type="project" value="UniProtKB-KW"/>
</dbReference>
<dbReference type="PANTHER" id="PTHR43179">
    <property type="entry name" value="RHAMNOSYLTRANSFERASE WBBL"/>
    <property type="match status" value="1"/>
</dbReference>
<feature type="domain" description="Glycosyltransferase 2-like" evidence="5">
    <location>
        <begin position="243"/>
        <end position="370"/>
    </location>
</feature>
<keyword evidence="2 6" id="KW-0328">Glycosyltransferase</keyword>
<protein>
    <submittedName>
        <fullName evidence="6">Glycosyltransferase family A protein</fullName>
        <ecNumber evidence="6">2.4.-.-</ecNumber>
    </submittedName>
</protein>
<dbReference type="EC" id="2.4.-.-" evidence="6"/>
<dbReference type="InterPro" id="IPR001173">
    <property type="entry name" value="Glyco_trans_2-like"/>
</dbReference>
<keyword evidence="4" id="KW-1133">Transmembrane helix</keyword>
<evidence type="ECO:0000313" key="7">
    <source>
        <dbReference type="Proteomes" id="UP001460072"/>
    </source>
</evidence>
<feature type="transmembrane region" description="Helical" evidence="4">
    <location>
        <begin position="188"/>
        <end position="214"/>
    </location>
</feature>
<keyword evidence="7" id="KW-1185">Reference proteome</keyword>
<dbReference type="Gene3D" id="3.90.550.10">
    <property type="entry name" value="Spore Coat Polysaccharide Biosynthesis Protein SpsA, Chain A"/>
    <property type="match status" value="1"/>
</dbReference>
<comment type="similarity">
    <text evidence="1">Belongs to the glycosyltransferase 2 family.</text>
</comment>
<dbReference type="InterPro" id="IPR029044">
    <property type="entry name" value="Nucleotide-diphossugar_trans"/>
</dbReference>
<accession>A0ABU9N2L4</accession>
<sequence>MIIIYHNKSTVTEVVSSSIDNFVNQQNQNIASILLSIAANNDDEILVWCHESLRHDLNIEHIEDMFHHKRFLFSYAPFLGNYFNRELGYIEDTPFIKVNKTARYATWQMSCVVGAVHASVLNACRNDLQTTGNFDYFLNSFAKRAMIFGLLCYSEPRLLKNISSVQPLQQSGLNQLFRFTKQHYRMRWIFLLFFNLVVYEKRFPFFAFLTSLFYKKRSFKAEYIDSIVLNSNKKIIDKGTIDILIPTIGRKPYLLNVLNNLAAQTHLPTNVIIVEQNPLPNATSELDYIDNLSWPFKIKHHFTHQAGACNARNIALELVESEFVFFADDDIVFENDLIEKVLHSFQITGNEVLLVAIHLANEKIVVQSPKQFLAFGTCHAFVKSECLKGLKFNMALEFGYGEDADFGMQLKNRGYDFLYLSTLTILHLKAPMGGFRTKPKLKWDNDIIEPKPSPTVMLYKQMYFSTEQILSYKLTIFLKNINSNFLKNPFKYYRIFNQKWKRSQYWANKLNEE</sequence>
<dbReference type="CDD" id="cd00761">
    <property type="entry name" value="Glyco_tranf_GTA_type"/>
    <property type="match status" value="1"/>
</dbReference>
<dbReference type="SUPFAM" id="SSF53448">
    <property type="entry name" value="Nucleotide-diphospho-sugar transferases"/>
    <property type="match status" value="1"/>
</dbReference>
<evidence type="ECO:0000256" key="1">
    <source>
        <dbReference type="ARBA" id="ARBA00006739"/>
    </source>
</evidence>
<comment type="caution">
    <text evidence="6">The sequence shown here is derived from an EMBL/GenBank/DDBJ whole genome shotgun (WGS) entry which is preliminary data.</text>
</comment>